<dbReference type="GO" id="GO:0007219">
    <property type="term" value="P:Notch signaling pathway"/>
    <property type="evidence" value="ECO:0007669"/>
    <property type="project" value="InterPro"/>
</dbReference>
<comment type="catalytic activity">
    <reaction evidence="1 8">
        <text>S-ubiquitinyl-[E2 ubiquitin-conjugating enzyme]-L-cysteine + [acceptor protein]-L-lysine = [E2 ubiquitin-conjugating enzyme]-L-cysteine + N(6)-ubiquitinyl-[acceptor protein]-L-lysine.</text>
        <dbReference type="EC" id="2.3.2.27"/>
    </reaction>
</comment>
<reference evidence="11" key="1">
    <citation type="submission" date="2011-03" db="EMBL/GenBank/DDBJ databases">
        <title>Version 3 of the genome sequence of Otolemur garnettii (Bushbaby).</title>
        <authorList>
            <consortium name="The Broad Institute Genome Sequencing Platform"/>
            <person name="Di Palma F."/>
            <person name="Johnson J."/>
            <person name="Lander E.S."/>
            <person name="Lindblad-Toh K."/>
            <person name="Jaffe D.B."/>
            <person name="Gnerre S."/>
            <person name="MacCallum I."/>
            <person name="Przybylski D."/>
            <person name="Ribeiro F.J."/>
            <person name="Burton J.N."/>
            <person name="Walker B.J."/>
            <person name="Sharpe T."/>
            <person name="Hall G."/>
        </authorList>
    </citation>
    <scope>NUCLEOTIDE SEQUENCE [LARGE SCALE GENOMIC DNA]</scope>
</reference>
<dbReference type="InterPro" id="IPR013083">
    <property type="entry name" value="Znf_RING/FYVE/PHD"/>
</dbReference>
<keyword evidence="11" id="KW-1185">Reference proteome</keyword>
<sequence length="213" mass="24001">MDIDGNDSKADSLSFKGSVSSEASEVHKKEKDACVICMDTIKNKRILPKHEFYAACINKFMSYKPICPTCQTSYGIQKGNQPDGSMHITRSRQSLPGYESCGTIVITYIMKAGIQTEEHPNPGKMYYGIMRTAYLPDNEEGKEVLRLLRRAFDQKLIFTIGYSRTLGVSDVITWNDIHHKTSQSGGPENFGYPDPTYLKRVKEELKAKGIEED</sequence>
<dbReference type="Ensembl" id="ENSOGAT00000024800.1">
    <property type="protein sequence ID" value="ENSOGAP00000016118.1"/>
    <property type="gene ID" value="ENSOGAG00000032600.1"/>
</dbReference>
<dbReference type="FunFam" id="3.30.390.130:FF:000001">
    <property type="entry name" value="Probable E3 ubiquitin-protein ligase DTX3"/>
    <property type="match status" value="1"/>
</dbReference>
<feature type="domain" description="Deltex C-terminal" evidence="9">
    <location>
        <begin position="78"/>
        <end position="210"/>
    </location>
</feature>
<dbReference type="eggNOG" id="ENOG502RGAW">
    <property type="taxonomic scope" value="Eukaryota"/>
</dbReference>
<name>H0XJ28_OTOGA</name>
<dbReference type="FunFam" id="3.30.40.10:FF:000857">
    <property type="entry name" value="E3 ubiquitin-protein ligase DTX3L"/>
    <property type="match status" value="1"/>
</dbReference>
<dbReference type="InterPro" id="IPR039398">
    <property type="entry name" value="Deltex_fam"/>
</dbReference>
<keyword evidence="5 8" id="KW-0479">Metal-binding</keyword>
<evidence type="ECO:0000256" key="7">
    <source>
        <dbReference type="ARBA" id="ARBA00022833"/>
    </source>
</evidence>
<proteinExistence type="inferred from homology"/>
<keyword evidence="6 8" id="KW-0863">Zinc-finger</keyword>
<dbReference type="STRING" id="30611.ENSOGAP00000016118"/>
<dbReference type="OMA" id="SEEMIIC"/>
<dbReference type="AlphaFoldDB" id="H0XJ28"/>
<dbReference type="GO" id="GO:0008270">
    <property type="term" value="F:zinc ion binding"/>
    <property type="evidence" value="ECO:0007669"/>
    <property type="project" value="UniProtKB-KW"/>
</dbReference>
<evidence type="ECO:0000256" key="4">
    <source>
        <dbReference type="ARBA" id="ARBA00022679"/>
    </source>
</evidence>
<dbReference type="InterPro" id="IPR039396">
    <property type="entry name" value="Deltex_C"/>
</dbReference>
<keyword evidence="4 8" id="KW-0808">Transferase</keyword>
<evidence type="ECO:0000256" key="3">
    <source>
        <dbReference type="ARBA" id="ARBA00009413"/>
    </source>
</evidence>
<evidence type="ECO:0000256" key="5">
    <source>
        <dbReference type="ARBA" id="ARBA00022723"/>
    </source>
</evidence>
<reference evidence="10" key="2">
    <citation type="submission" date="2025-08" db="UniProtKB">
        <authorList>
            <consortium name="Ensembl"/>
        </authorList>
    </citation>
    <scope>IDENTIFICATION</scope>
</reference>
<organism evidence="10 11">
    <name type="scientific">Otolemur garnettii</name>
    <name type="common">Small-eared galago</name>
    <name type="synonym">Garnett's greater bushbaby</name>
    <dbReference type="NCBI Taxonomy" id="30611"/>
    <lineage>
        <taxon>Eukaryota</taxon>
        <taxon>Metazoa</taxon>
        <taxon>Chordata</taxon>
        <taxon>Craniata</taxon>
        <taxon>Vertebrata</taxon>
        <taxon>Euteleostomi</taxon>
        <taxon>Mammalia</taxon>
        <taxon>Eutheria</taxon>
        <taxon>Euarchontoglires</taxon>
        <taxon>Primates</taxon>
        <taxon>Strepsirrhini</taxon>
        <taxon>Lorisiformes</taxon>
        <taxon>Galagidae</taxon>
        <taxon>Otolemur</taxon>
    </lineage>
</organism>
<evidence type="ECO:0000256" key="8">
    <source>
        <dbReference type="RuleBase" id="RU367105"/>
    </source>
</evidence>
<dbReference type="SUPFAM" id="SSF57850">
    <property type="entry name" value="RING/U-box"/>
    <property type="match status" value="1"/>
</dbReference>
<keyword evidence="7 8" id="KW-0862">Zinc</keyword>
<evidence type="ECO:0000256" key="1">
    <source>
        <dbReference type="ARBA" id="ARBA00000900"/>
    </source>
</evidence>
<accession>H0XJ28</accession>
<dbReference type="EC" id="2.3.2.27" evidence="8"/>
<evidence type="ECO:0000313" key="11">
    <source>
        <dbReference type="Proteomes" id="UP000005225"/>
    </source>
</evidence>
<evidence type="ECO:0000256" key="2">
    <source>
        <dbReference type="ARBA" id="ARBA00004906"/>
    </source>
</evidence>
<comment type="similarity">
    <text evidence="3 8">Belongs to the Deltex family.</text>
</comment>
<evidence type="ECO:0000259" key="9">
    <source>
        <dbReference type="Pfam" id="PF18102"/>
    </source>
</evidence>
<evidence type="ECO:0000313" key="10">
    <source>
        <dbReference type="Ensembl" id="ENSOGAP00000016118.1"/>
    </source>
</evidence>
<dbReference type="Gene3D" id="3.30.390.130">
    <property type="match status" value="1"/>
</dbReference>
<protein>
    <recommendedName>
        <fullName evidence="8">E3 ubiquitin-protein ligase</fullName>
        <ecNumber evidence="8">2.3.2.27</ecNumber>
    </recommendedName>
</protein>
<dbReference type="Gene3D" id="3.30.40.10">
    <property type="entry name" value="Zinc/RING finger domain, C3HC4 (zinc finger)"/>
    <property type="match status" value="1"/>
</dbReference>
<keyword evidence="8" id="KW-0963">Cytoplasm</keyword>
<dbReference type="GO" id="GO:0005737">
    <property type="term" value="C:cytoplasm"/>
    <property type="evidence" value="ECO:0007669"/>
    <property type="project" value="UniProtKB-SubCell"/>
</dbReference>
<reference evidence="10" key="3">
    <citation type="submission" date="2025-09" db="UniProtKB">
        <authorList>
            <consortium name="Ensembl"/>
        </authorList>
    </citation>
    <scope>IDENTIFICATION</scope>
</reference>
<comment type="subcellular location">
    <subcellularLocation>
        <location evidence="8">Cytoplasm</location>
    </subcellularLocation>
</comment>
<dbReference type="GO" id="GO:0061630">
    <property type="term" value="F:ubiquitin protein ligase activity"/>
    <property type="evidence" value="ECO:0007669"/>
    <property type="project" value="UniProtKB-UniRule"/>
</dbReference>
<dbReference type="PANTHER" id="PTHR12622">
    <property type="entry name" value="DELTEX-RELATED"/>
    <property type="match status" value="1"/>
</dbReference>
<dbReference type="GeneTree" id="ENSGT00940000154578"/>
<dbReference type="CDD" id="cd09633">
    <property type="entry name" value="Deltex_C"/>
    <property type="match status" value="1"/>
</dbReference>
<dbReference type="Proteomes" id="UP000005225">
    <property type="component" value="Unassembled WGS sequence"/>
</dbReference>
<dbReference type="EMBL" id="AAQR03117660">
    <property type="status" value="NOT_ANNOTATED_CDS"/>
    <property type="molecule type" value="Genomic_DNA"/>
</dbReference>
<dbReference type="UniPathway" id="UPA00143"/>
<dbReference type="HOGENOM" id="CLU_030422_2_0_1"/>
<dbReference type="GO" id="GO:0016567">
    <property type="term" value="P:protein ubiquitination"/>
    <property type="evidence" value="ECO:0007669"/>
    <property type="project" value="UniProtKB-UniRule"/>
</dbReference>
<comment type="pathway">
    <text evidence="2 8">Protein modification; protein ubiquitination.</text>
</comment>
<dbReference type="InterPro" id="IPR039399">
    <property type="entry name" value="Deltex_C_sf"/>
</dbReference>
<dbReference type="Pfam" id="PF18102">
    <property type="entry name" value="DTC"/>
    <property type="match status" value="1"/>
</dbReference>
<dbReference type="InParanoid" id="H0XJ28"/>
<evidence type="ECO:0000256" key="6">
    <source>
        <dbReference type="ARBA" id="ARBA00022771"/>
    </source>
</evidence>